<dbReference type="GO" id="GO:0042780">
    <property type="term" value="P:tRNA 3'-end processing"/>
    <property type="evidence" value="ECO:0007669"/>
    <property type="project" value="UniProtKB-UniRule"/>
</dbReference>
<dbReference type="InterPro" id="IPR012337">
    <property type="entry name" value="RNaseH-like_sf"/>
</dbReference>
<comment type="cofactor">
    <cofactor evidence="6">
        <name>a divalent metal cation</name>
        <dbReference type="ChEBI" id="CHEBI:60240"/>
    </cofactor>
</comment>
<evidence type="ECO:0000259" key="7">
    <source>
        <dbReference type="PROSITE" id="PS50967"/>
    </source>
</evidence>
<dbReference type="GO" id="GO:0003676">
    <property type="term" value="F:nucleic acid binding"/>
    <property type="evidence" value="ECO:0007669"/>
    <property type="project" value="InterPro"/>
</dbReference>
<comment type="subcellular location">
    <subcellularLocation>
        <location evidence="6">Cytoplasm</location>
    </subcellularLocation>
</comment>
<dbReference type="PANTHER" id="PTHR47649:SF1">
    <property type="entry name" value="RIBONUCLEASE D"/>
    <property type="match status" value="1"/>
</dbReference>
<accession>A0A8I0N107</accession>
<dbReference type="InterPro" id="IPR044876">
    <property type="entry name" value="HRDC_dom_sf"/>
</dbReference>
<gene>
    <name evidence="6 8" type="primary">rnd</name>
    <name evidence="8" type="ORF">PPEP_b0585</name>
</gene>
<dbReference type="Pfam" id="PF01612">
    <property type="entry name" value="DNA_pol_A_exo1"/>
    <property type="match status" value="1"/>
</dbReference>
<evidence type="ECO:0000256" key="5">
    <source>
        <dbReference type="ARBA" id="ARBA00022839"/>
    </source>
</evidence>
<dbReference type="SUPFAM" id="SSF47819">
    <property type="entry name" value="HRDC-like"/>
    <property type="match status" value="2"/>
</dbReference>
<organism evidence="8 9">
    <name type="scientific">Pseudoalteromonas peptidolytica F12-50-A1</name>
    <dbReference type="NCBI Taxonomy" id="1315280"/>
    <lineage>
        <taxon>Bacteria</taxon>
        <taxon>Pseudomonadati</taxon>
        <taxon>Pseudomonadota</taxon>
        <taxon>Gammaproteobacteria</taxon>
        <taxon>Alteromonadales</taxon>
        <taxon>Pseudoalteromonadaceae</taxon>
        <taxon>Pseudoalteromonas</taxon>
    </lineage>
</organism>
<dbReference type="Gene3D" id="3.30.420.10">
    <property type="entry name" value="Ribonuclease H-like superfamily/Ribonuclease H"/>
    <property type="match status" value="1"/>
</dbReference>
<protein>
    <recommendedName>
        <fullName evidence="6">Ribonuclease D</fullName>
        <shortName evidence="6">RNase D</shortName>
        <ecNumber evidence="6">3.1.13.5</ecNumber>
    </recommendedName>
</protein>
<keyword evidence="3 6" id="KW-0540">Nuclease</keyword>
<dbReference type="CDD" id="cd06142">
    <property type="entry name" value="RNaseD_exo"/>
    <property type="match status" value="1"/>
</dbReference>
<dbReference type="SUPFAM" id="SSF53098">
    <property type="entry name" value="Ribonuclease H-like"/>
    <property type="match status" value="1"/>
</dbReference>
<comment type="catalytic activity">
    <reaction evidence="6">
        <text>Exonucleolytic cleavage that removes extra residues from the 3'-terminus of tRNA to produce 5'-mononucleotides.</text>
        <dbReference type="EC" id="3.1.13.5"/>
    </reaction>
</comment>
<dbReference type="InterPro" id="IPR048579">
    <property type="entry name" value="RNAseD_HRDC_C"/>
</dbReference>
<dbReference type="InterPro" id="IPR051086">
    <property type="entry name" value="RNase_D-like"/>
</dbReference>
<dbReference type="InterPro" id="IPR002562">
    <property type="entry name" value="3'-5'_exonuclease_dom"/>
</dbReference>
<evidence type="ECO:0000313" key="8">
    <source>
        <dbReference type="EMBL" id="MBE0348760.1"/>
    </source>
</evidence>
<dbReference type="GO" id="GO:0008408">
    <property type="term" value="F:3'-5' exonuclease activity"/>
    <property type="evidence" value="ECO:0007669"/>
    <property type="project" value="InterPro"/>
</dbReference>
<dbReference type="SMART" id="SM00341">
    <property type="entry name" value="HRDC"/>
    <property type="match status" value="1"/>
</dbReference>
<keyword evidence="2 6" id="KW-0819">tRNA processing</keyword>
<keyword evidence="1 6" id="KW-0963">Cytoplasm</keyword>
<dbReference type="Pfam" id="PF21293">
    <property type="entry name" value="RNAseD_HRDC_C"/>
    <property type="match status" value="1"/>
</dbReference>
<keyword evidence="9" id="KW-1185">Reference proteome</keyword>
<dbReference type="EMBL" id="AQHF01000034">
    <property type="protein sequence ID" value="MBE0348760.1"/>
    <property type="molecule type" value="Genomic_DNA"/>
</dbReference>
<dbReference type="NCBIfam" id="TIGR01388">
    <property type="entry name" value="rnd"/>
    <property type="match status" value="1"/>
</dbReference>
<dbReference type="PROSITE" id="PS50967">
    <property type="entry name" value="HRDC"/>
    <property type="match status" value="1"/>
</dbReference>
<feature type="domain" description="HRDC" evidence="7">
    <location>
        <begin position="214"/>
        <end position="294"/>
    </location>
</feature>
<keyword evidence="5 6" id="KW-0269">Exonuclease</keyword>
<dbReference type="InterPro" id="IPR010997">
    <property type="entry name" value="HRDC-like_sf"/>
</dbReference>
<reference evidence="8 9" key="1">
    <citation type="submission" date="2015-06" db="EMBL/GenBank/DDBJ databases">
        <title>Genome sequence of Pseudoalteromonas peptidolytica.</title>
        <authorList>
            <person name="Xie B.-B."/>
            <person name="Rong J.-C."/>
            <person name="Qin Q.-L."/>
            <person name="Zhang Y.-Z."/>
        </authorList>
    </citation>
    <scope>NUCLEOTIDE SEQUENCE [LARGE SCALE GENOMIC DNA]</scope>
    <source>
        <strain evidence="8 9">F12-50-A1</strain>
    </source>
</reference>
<dbReference type="Gene3D" id="1.10.150.80">
    <property type="entry name" value="HRDC domain"/>
    <property type="match status" value="2"/>
</dbReference>
<dbReference type="InterPro" id="IPR002121">
    <property type="entry name" value="HRDC_dom"/>
</dbReference>
<name>A0A8I0N107_9GAMM</name>
<evidence type="ECO:0000256" key="1">
    <source>
        <dbReference type="ARBA" id="ARBA00022490"/>
    </source>
</evidence>
<comment type="similarity">
    <text evidence="6">Belongs to the RNase D family.</text>
</comment>
<keyword evidence="4 6" id="KW-0378">Hydrolase</keyword>
<comment type="function">
    <text evidence="6">Exonuclease involved in the 3' processing of various precursor tRNAs. Initiates hydrolysis at the 3'-terminus of an RNA molecule and releases 5'-mononucleotides.</text>
</comment>
<comment type="caution">
    <text evidence="8">The sequence shown here is derived from an EMBL/GenBank/DDBJ whole genome shotgun (WGS) entry which is preliminary data.</text>
</comment>
<evidence type="ECO:0000256" key="4">
    <source>
        <dbReference type="ARBA" id="ARBA00022801"/>
    </source>
</evidence>
<evidence type="ECO:0000256" key="2">
    <source>
        <dbReference type="ARBA" id="ARBA00022694"/>
    </source>
</evidence>
<dbReference type="Proteomes" id="UP000660708">
    <property type="component" value="Unassembled WGS sequence"/>
</dbReference>
<dbReference type="PANTHER" id="PTHR47649">
    <property type="entry name" value="RIBONUCLEASE D"/>
    <property type="match status" value="1"/>
</dbReference>
<dbReference type="GO" id="GO:0033890">
    <property type="term" value="F:ribonuclease D activity"/>
    <property type="evidence" value="ECO:0007669"/>
    <property type="project" value="UniProtKB-UniRule"/>
</dbReference>
<proteinExistence type="inferred from homology"/>
<dbReference type="SMART" id="SM00474">
    <property type="entry name" value="35EXOc"/>
    <property type="match status" value="1"/>
</dbReference>
<dbReference type="HAMAP" id="MF_01899">
    <property type="entry name" value="RNase_D"/>
    <property type="match status" value="1"/>
</dbReference>
<sequence length="379" mass="43633">MGVKVQYQVIESQQALDEFVAKISTAKVLAVDTEFMRRRTLYPEIALLQIFDGSHLALIDPLIEMDFQSLWALFANTDILKVLHSPSEDIEVFLKFAGFIPSPIFDTQFALQLLGEGSCIGFANMVKQLSNVDIDKSESRTDWLRRPLTQKQLDYAASDVFHLLPCFQQILNQIEEKQLFSIVLKESELLAQKRSFRQPDPLLYLDIKNVWQLKPRDLAILKELAAWRRAKAEKKNLALNFVLKEHNMVEIAKRRPSTLGSLRNVPGVEPMEVNRSGKEILACIEKGKQIVEQDCPQRVKRLIDFKGYKAACKEIKLIITEVAKENQIPADVFASKKQINQVISWSWKKSEAEKKLLMKPDLALGWRAELLEDRLKNWW</sequence>
<evidence type="ECO:0000256" key="6">
    <source>
        <dbReference type="HAMAP-Rule" id="MF_01899"/>
    </source>
</evidence>
<dbReference type="EC" id="3.1.13.5" evidence="6"/>
<evidence type="ECO:0000256" key="3">
    <source>
        <dbReference type="ARBA" id="ARBA00022722"/>
    </source>
</evidence>
<dbReference type="AlphaFoldDB" id="A0A8I0N107"/>
<dbReference type="InterPro" id="IPR006292">
    <property type="entry name" value="RNase_D"/>
</dbReference>
<dbReference type="Pfam" id="PF00570">
    <property type="entry name" value="HRDC"/>
    <property type="match status" value="1"/>
</dbReference>
<dbReference type="GO" id="GO:0000166">
    <property type="term" value="F:nucleotide binding"/>
    <property type="evidence" value="ECO:0007669"/>
    <property type="project" value="InterPro"/>
</dbReference>
<dbReference type="GO" id="GO:0005737">
    <property type="term" value="C:cytoplasm"/>
    <property type="evidence" value="ECO:0007669"/>
    <property type="project" value="UniProtKB-SubCell"/>
</dbReference>
<dbReference type="InterPro" id="IPR036397">
    <property type="entry name" value="RNaseH_sf"/>
</dbReference>
<evidence type="ECO:0000313" key="9">
    <source>
        <dbReference type="Proteomes" id="UP000660708"/>
    </source>
</evidence>